<dbReference type="GeneID" id="95355181"/>
<comment type="caution">
    <text evidence="9">The sequence shown here is derived from an EMBL/GenBank/DDBJ whole genome shotgun (WGS) entry which is preliminary data.</text>
</comment>
<keyword evidence="3 5" id="KW-0378">Hydrolase</keyword>
<proteinExistence type="inferred from homology"/>
<dbReference type="InterPro" id="IPR008979">
    <property type="entry name" value="Galactose-bd-like_sf"/>
</dbReference>
<comment type="catalytic activity">
    <reaction evidence="5">
        <text>Hydrolysis of terminal, non-reducing alpha-D-galactose residues in alpha-D-galactosides, including galactose oligosaccharides, galactomannans and galactolipids.</text>
        <dbReference type="EC" id="3.2.1.22"/>
    </reaction>
</comment>
<evidence type="ECO:0000256" key="2">
    <source>
        <dbReference type="ARBA" id="ARBA00022729"/>
    </source>
</evidence>
<sequence>MTPWLTRPVVRALVLGLALAGAVAPGAPTAGPAPRPVALEARPAGPRPAPQDDGADGAGAGAGAGRAAAPPPMGWASWNSFASSIDLATVKAQVDAFVAAGLPEAGYRYVNLDDGWWQGARDADGEMTVDPVRWPGGMAAVADYIHGKGLKAGIYTDAGRNGCGYYYPTTRPAAAGTGMEGHELQDALRFQRWGFDFLKVDWCGGDAEHLDPETSYRTVAAAIAGATATTGHPMLLSVCEWGVGRPWNWAAGTAAMWRTGYDIIHWGERPSPGAALASFDRSLHPAAQHTGFVNDPDMLTAGMDGLTDAQNRTQLSLWAIAGAPLLAGNDLTRMTPTTRATLTNPEMIAIDQDPRGLQGVKAAEDTAGLQVYGKVLSGTGRRAVLLLNRTAAAAPVTVRWTDLGLTGAPATVREVWAAADRGTPATGWTADVPAGGSVLLTVTGTEAPAATYQAEEGTRAGGAGRTDCAPCSGGAAAGPLGPGTGLTLTGVGTATAGIALADIAYVNGDPVARTATLRVNGQTPTVVSFPPTGSWSTPGTVSVLLSLAKGGDNTITLAAPDAPGPAPDAVLLRPLPGTAGTALVGAGSARCAELPGNAVADDTRAVPADCTGGQNQTFTATPRGELVVYGNRCLAALGDGRADGTPVVVRDCTGAPGRTWAPHPDGTIRNGLSGLCLNDPGRGADEGTPLDLRSCDGTPGRTWELR</sequence>
<evidence type="ECO:0000256" key="1">
    <source>
        <dbReference type="ARBA" id="ARBA00009743"/>
    </source>
</evidence>
<dbReference type="GO" id="GO:0004557">
    <property type="term" value="F:alpha-galactosidase activity"/>
    <property type="evidence" value="ECO:0007669"/>
    <property type="project" value="UniProtKB-EC"/>
</dbReference>
<dbReference type="Gene3D" id="2.60.40.1180">
    <property type="entry name" value="Golgi alpha-mannosidase II"/>
    <property type="match status" value="1"/>
</dbReference>
<dbReference type="InterPro" id="IPR055240">
    <property type="entry name" value="CBM13-like"/>
</dbReference>
<dbReference type="PROSITE" id="PS51175">
    <property type="entry name" value="CBM6"/>
    <property type="match status" value="1"/>
</dbReference>
<feature type="compositionally biased region" description="Low complexity" evidence="6">
    <location>
        <begin position="26"/>
        <end position="44"/>
    </location>
</feature>
<dbReference type="Gene3D" id="2.80.10.50">
    <property type="match status" value="1"/>
</dbReference>
<gene>
    <name evidence="9" type="primary">galA</name>
    <name evidence="9" type="ORF">GCM10018781_48070</name>
</gene>
<dbReference type="EC" id="3.2.1.22" evidence="5"/>
<protein>
    <recommendedName>
        <fullName evidence="5">Alpha-galactosidase</fullName>
        <ecNumber evidence="5">3.2.1.22</ecNumber>
    </recommendedName>
    <alternativeName>
        <fullName evidence="5">Melibiase</fullName>
    </alternativeName>
</protein>
<dbReference type="InterPro" id="IPR002241">
    <property type="entry name" value="Glyco_hydro_27"/>
</dbReference>
<dbReference type="InterPro" id="IPR005084">
    <property type="entry name" value="CBM6"/>
</dbReference>
<keyword evidence="5" id="KW-1015">Disulfide bond</keyword>
<feature type="region of interest" description="Disordered" evidence="6">
    <location>
        <begin position="26"/>
        <end position="69"/>
    </location>
</feature>
<dbReference type="InterPro" id="IPR041233">
    <property type="entry name" value="Melibiase_C"/>
</dbReference>
<dbReference type="InterPro" id="IPR035992">
    <property type="entry name" value="Ricin_B-like_lectins"/>
</dbReference>
<dbReference type="InterPro" id="IPR000772">
    <property type="entry name" value="Ricin_B_lectin"/>
</dbReference>
<dbReference type="CDD" id="cd04081">
    <property type="entry name" value="CBM35_galactosidase-like"/>
    <property type="match status" value="1"/>
</dbReference>
<comment type="similarity">
    <text evidence="1 5">Belongs to the glycosyl hydrolase 27 family.</text>
</comment>
<dbReference type="InterPro" id="IPR013780">
    <property type="entry name" value="Glyco_hydro_b"/>
</dbReference>
<evidence type="ECO:0000313" key="10">
    <source>
        <dbReference type="Proteomes" id="UP000617734"/>
    </source>
</evidence>
<dbReference type="Proteomes" id="UP000617734">
    <property type="component" value="Unassembled WGS sequence"/>
</dbReference>
<feature type="signal peptide" evidence="7">
    <location>
        <begin position="1"/>
        <end position="20"/>
    </location>
</feature>
<evidence type="ECO:0000256" key="4">
    <source>
        <dbReference type="ARBA" id="ARBA00023295"/>
    </source>
</evidence>
<dbReference type="PROSITE" id="PS00512">
    <property type="entry name" value="ALPHA_GALACTOSIDASE"/>
    <property type="match status" value="1"/>
</dbReference>
<accession>A0A919KYS3</accession>
<dbReference type="Pfam" id="PF22704">
    <property type="entry name" value="CBM13-like"/>
    <property type="match status" value="1"/>
</dbReference>
<dbReference type="SUPFAM" id="SSF50370">
    <property type="entry name" value="Ricin B-like lectins"/>
    <property type="match status" value="1"/>
</dbReference>
<dbReference type="AlphaFoldDB" id="A0A919KYS3"/>
<dbReference type="SUPFAM" id="SSF51011">
    <property type="entry name" value="Glycosyl hydrolase domain"/>
    <property type="match status" value="1"/>
</dbReference>
<name>A0A919KYS3_9ACTN</name>
<feature type="chain" id="PRO_5038357947" description="Alpha-galactosidase" evidence="7">
    <location>
        <begin position="21"/>
        <end position="706"/>
    </location>
</feature>
<evidence type="ECO:0000256" key="3">
    <source>
        <dbReference type="ARBA" id="ARBA00022801"/>
    </source>
</evidence>
<dbReference type="SUPFAM" id="SSF51445">
    <property type="entry name" value="(Trans)glycosidases"/>
    <property type="match status" value="1"/>
</dbReference>
<evidence type="ECO:0000256" key="7">
    <source>
        <dbReference type="SAM" id="SignalP"/>
    </source>
</evidence>
<feature type="domain" description="CBM6" evidence="8">
    <location>
        <begin position="450"/>
        <end position="573"/>
    </location>
</feature>
<reference evidence="9" key="1">
    <citation type="journal article" date="2014" name="Int. J. Syst. Evol. Microbiol.">
        <title>Complete genome sequence of Corynebacterium casei LMG S-19264T (=DSM 44701T), isolated from a smear-ripened cheese.</title>
        <authorList>
            <consortium name="US DOE Joint Genome Institute (JGI-PGF)"/>
            <person name="Walter F."/>
            <person name="Albersmeier A."/>
            <person name="Kalinowski J."/>
            <person name="Ruckert C."/>
        </authorList>
    </citation>
    <scope>NUCLEOTIDE SEQUENCE</scope>
    <source>
        <strain evidence="9">JCM 4646</strain>
    </source>
</reference>
<dbReference type="PROSITE" id="PS50231">
    <property type="entry name" value="RICIN_B_LECTIN"/>
    <property type="match status" value="1"/>
</dbReference>
<reference evidence="9" key="2">
    <citation type="submission" date="2020-09" db="EMBL/GenBank/DDBJ databases">
        <authorList>
            <person name="Sun Q."/>
            <person name="Ohkuma M."/>
        </authorList>
    </citation>
    <scope>NUCLEOTIDE SEQUENCE</scope>
    <source>
        <strain evidence="9">JCM 4646</strain>
    </source>
</reference>
<dbReference type="InterPro" id="IPR013785">
    <property type="entry name" value="Aldolase_TIM"/>
</dbReference>
<dbReference type="EMBL" id="BNBO01000029">
    <property type="protein sequence ID" value="GHH76571.1"/>
    <property type="molecule type" value="Genomic_DNA"/>
</dbReference>
<dbReference type="GO" id="GO:0030246">
    <property type="term" value="F:carbohydrate binding"/>
    <property type="evidence" value="ECO:0007669"/>
    <property type="project" value="InterPro"/>
</dbReference>
<evidence type="ECO:0000256" key="6">
    <source>
        <dbReference type="SAM" id="MobiDB-lite"/>
    </source>
</evidence>
<dbReference type="RefSeq" id="WP_190212965.1">
    <property type="nucleotide sequence ID" value="NZ_BNBO01000029.1"/>
</dbReference>
<dbReference type="GO" id="GO:0005975">
    <property type="term" value="P:carbohydrate metabolic process"/>
    <property type="evidence" value="ECO:0007669"/>
    <property type="project" value="InterPro"/>
</dbReference>
<dbReference type="InterPro" id="IPR000111">
    <property type="entry name" value="Glyco_hydro_27/36_CS"/>
</dbReference>
<dbReference type="Pfam" id="PF17801">
    <property type="entry name" value="Melibiase_C"/>
    <property type="match status" value="1"/>
</dbReference>
<dbReference type="CDD" id="cd23418">
    <property type="entry name" value="beta-trefoil_Ricin_XLN-like"/>
    <property type="match status" value="1"/>
</dbReference>
<evidence type="ECO:0000313" key="9">
    <source>
        <dbReference type="EMBL" id="GHH76571.1"/>
    </source>
</evidence>
<dbReference type="Pfam" id="PF16499">
    <property type="entry name" value="Melibiase_2"/>
    <property type="match status" value="1"/>
</dbReference>
<dbReference type="Pfam" id="PF00652">
    <property type="entry name" value="Ricin_B_lectin"/>
    <property type="match status" value="1"/>
</dbReference>
<dbReference type="PANTHER" id="PTHR11452">
    <property type="entry name" value="ALPHA-GALACTOSIDASE/ALPHA-N-ACETYLGALACTOSAMINIDASE"/>
    <property type="match status" value="1"/>
</dbReference>
<keyword evidence="4 5" id="KW-0326">Glycosidase</keyword>
<evidence type="ECO:0000259" key="8">
    <source>
        <dbReference type="PROSITE" id="PS51175"/>
    </source>
</evidence>
<keyword evidence="2 7" id="KW-0732">Signal</keyword>
<organism evidence="9 10">
    <name type="scientific">Kitasatospora indigofera</name>
    <dbReference type="NCBI Taxonomy" id="67307"/>
    <lineage>
        <taxon>Bacteria</taxon>
        <taxon>Bacillati</taxon>
        <taxon>Actinomycetota</taxon>
        <taxon>Actinomycetes</taxon>
        <taxon>Kitasatosporales</taxon>
        <taxon>Streptomycetaceae</taxon>
        <taxon>Kitasatospora</taxon>
    </lineage>
</organism>
<dbReference type="PANTHER" id="PTHR11452:SF75">
    <property type="entry name" value="ALPHA-GALACTOSIDASE MEL1"/>
    <property type="match status" value="1"/>
</dbReference>
<dbReference type="Gene3D" id="3.20.20.70">
    <property type="entry name" value="Aldolase class I"/>
    <property type="match status" value="1"/>
</dbReference>
<dbReference type="Gene3D" id="2.60.120.260">
    <property type="entry name" value="Galactose-binding domain-like"/>
    <property type="match status" value="1"/>
</dbReference>
<keyword evidence="10" id="KW-1185">Reference proteome</keyword>
<evidence type="ECO:0000256" key="5">
    <source>
        <dbReference type="RuleBase" id="RU361168"/>
    </source>
</evidence>
<feature type="region of interest" description="Disordered" evidence="6">
    <location>
        <begin position="680"/>
        <end position="706"/>
    </location>
</feature>
<dbReference type="InterPro" id="IPR017853">
    <property type="entry name" value="GH"/>
</dbReference>
<dbReference type="PRINTS" id="PR00740">
    <property type="entry name" value="GLHYDRLASE27"/>
</dbReference>
<dbReference type="SUPFAM" id="SSF49785">
    <property type="entry name" value="Galactose-binding domain-like"/>
    <property type="match status" value="1"/>
</dbReference>
<dbReference type="SMART" id="SM00458">
    <property type="entry name" value="RICIN"/>
    <property type="match status" value="1"/>
</dbReference>
<dbReference type="CDD" id="cd14792">
    <property type="entry name" value="GH27"/>
    <property type="match status" value="1"/>
</dbReference>